<accession>A0ABU6YBZ5</accession>
<feature type="region of interest" description="Disordered" evidence="1">
    <location>
        <begin position="1"/>
        <end position="108"/>
    </location>
</feature>
<evidence type="ECO:0000256" key="1">
    <source>
        <dbReference type="SAM" id="MobiDB-lite"/>
    </source>
</evidence>
<organism evidence="2 3">
    <name type="scientific">Stylosanthes scabra</name>
    <dbReference type="NCBI Taxonomy" id="79078"/>
    <lineage>
        <taxon>Eukaryota</taxon>
        <taxon>Viridiplantae</taxon>
        <taxon>Streptophyta</taxon>
        <taxon>Embryophyta</taxon>
        <taxon>Tracheophyta</taxon>
        <taxon>Spermatophyta</taxon>
        <taxon>Magnoliopsida</taxon>
        <taxon>eudicotyledons</taxon>
        <taxon>Gunneridae</taxon>
        <taxon>Pentapetalae</taxon>
        <taxon>rosids</taxon>
        <taxon>fabids</taxon>
        <taxon>Fabales</taxon>
        <taxon>Fabaceae</taxon>
        <taxon>Papilionoideae</taxon>
        <taxon>50 kb inversion clade</taxon>
        <taxon>dalbergioids sensu lato</taxon>
        <taxon>Dalbergieae</taxon>
        <taxon>Pterocarpus clade</taxon>
        <taxon>Stylosanthes</taxon>
    </lineage>
</organism>
<dbReference type="EMBL" id="JASCZI010241828">
    <property type="protein sequence ID" value="MED6207436.1"/>
    <property type="molecule type" value="Genomic_DNA"/>
</dbReference>
<gene>
    <name evidence="2" type="ORF">PIB30_035826</name>
</gene>
<evidence type="ECO:0000313" key="2">
    <source>
        <dbReference type="EMBL" id="MED6207436.1"/>
    </source>
</evidence>
<dbReference type="Proteomes" id="UP001341840">
    <property type="component" value="Unassembled WGS sequence"/>
</dbReference>
<feature type="compositionally biased region" description="Basic and acidic residues" evidence="1">
    <location>
        <begin position="84"/>
        <end position="108"/>
    </location>
</feature>
<proteinExistence type="predicted"/>
<name>A0ABU6YBZ5_9FABA</name>
<keyword evidence="3" id="KW-1185">Reference proteome</keyword>
<feature type="compositionally biased region" description="Polar residues" evidence="1">
    <location>
        <begin position="1"/>
        <end position="25"/>
    </location>
</feature>
<evidence type="ECO:0000313" key="3">
    <source>
        <dbReference type="Proteomes" id="UP001341840"/>
    </source>
</evidence>
<reference evidence="2 3" key="1">
    <citation type="journal article" date="2023" name="Plants (Basel)">
        <title>Bridging the Gap: Combining Genomics and Transcriptomics Approaches to Understand Stylosanthes scabra, an Orphan Legume from the Brazilian Caatinga.</title>
        <authorList>
            <person name="Ferreira-Neto J.R.C."/>
            <person name="da Silva M.D."/>
            <person name="Binneck E."/>
            <person name="de Melo N.F."/>
            <person name="da Silva R.H."/>
            <person name="de Melo A.L.T.M."/>
            <person name="Pandolfi V."/>
            <person name="Bustamante F.O."/>
            <person name="Brasileiro-Vidal A.C."/>
            <person name="Benko-Iseppon A.M."/>
        </authorList>
    </citation>
    <scope>NUCLEOTIDE SEQUENCE [LARGE SCALE GENOMIC DNA]</scope>
    <source>
        <tissue evidence="2">Leaves</tissue>
    </source>
</reference>
<protein>
    <submittedName>
        <fullName evidence="2">Uncharacterized protein</fullName>
    </submittedName>
</protein>
<feature type="compositionally biased region" description="Acidic residues" evidence="1">
    <location>
        <begin position="70"/>
        <end position="83"/>
    </location>
</feature>
<comment type="caution">
    <text evidence="2">The sequence shown here is derived from an EMBL/GenBank/DDBJ whole genome shotgun (WGS) entry which is preliminary data.</text>
</comment>
<sequence length="279" mass="31815">MERKTASSGVQPRNDSNNTLSTNGGPKQAAQKVRQFRPPRSEARPAKSAWVVVPQIPAARDYSRSRADLEDTDSDDEDYNPEADVDKSLEDHLDELTEREDVERRGKETLGKNRGKWEVHIIENGVERPENITANEVFSLLAGRQVVLHFDNKSQPVGQSGGLLIRVLGSMANDFSLFPIGVRSWKQMTVYKEREFNRQIKATRVAWATDSGVFWELPRQLNTNFAILNSASILNRASNTTRFFYFEDDKDHNKKKAILTRLGKILERYKGELVQQVLR</sequence>